<name>A0A383CG84_9ZZZZ</name>
<proteinExistence type="predicted"/>
<dbReference type="AlphaFoldDB" id="A0A383CG84"/>
<sequence>GANGAFFKVPQGLSHFFREVSGEVDVAYSSATEKKII</sequence>
<organism evidence="1">
    <name type="scientific">marine metagenome</name>
    <dbReference type="NCBI Taxonomy" id="408172"/>
    <lineage>
        <taxon>unclassified sequences</taxon>
        <taxon>metagenomes</taxon>
        <taxon>ecological metagenomes</taxon>
    </lineage>
</organism>
<accession>A0A383CG84</accession>
<reference evidence="1" key="1">
    <citation type="submission" date="2018-05" db="EMBL/GenBank/DDBJ databases">
        <authorList>
            <person name="Lanie J.A."/>
            <person name="Ng W.-L."/>
            <person name="Kazmierczak K.M."/>
            <person name="Andrzejewski T.M."/>
            <person name="Davidsen T.M."/>
            <person name="Wayne K.J."/>
            <person name="Tettelin H."/>
            <person name="Glass J.I."/>
            <person name="Rusch D."/>
            <person name="Podicherti R."/>
            <person name="Tsui H.-C.T."/>
            <person name="Winkler M.E."/>
        </authorList>
    </citation>
    <scope>NUCLEOTIDE SEQUENCE</scope>
</reference>
<protein>
    <submittedName>
        <fullName evidence="1">Uncharacterized protein</fullName>
    </submittedName>
</protein>
<feature type="non-terminal residue" evidence="1">
    <location>
        <position position="1"/>
    </location>
</feature>
<gene>
    <name evidence="1" type="ORF">METZ01_LOCUS483589</name>
</gene>
<dbReference type="EMBL" id="UINC01208274">
    <property type="protein sequence ID" value="SVE30735.1"/>
    <property type="molecule type" value="Genomic_DNA"/>
</dbReference>
<evidence type="ECO:0000313" key="1">
    <source>
        <dbReference type="EMBL" id="SVE30735.1"/>
    </source>
</evidence>